<evidence type="ECO:0000259" key="2">
    <source>
        <dbReference type="PROSITE" id="PS50822"/>
    </source>
</evidence>
<protein>
    <recommendedName>
        <fullName evidence="2">Piwi domain-containing protein</fullName>
    </recommendedName>
</protein>
<organism evidence="3 4">
    <name type="scientific">Eragrostis curvula</name>
    <name type="common">weeping love grass</name>
    <dbReference type="NCBI Taxonomy" id="38414"/>
    <lineage>
        <taxon>Eukaryota</taxon>
        <taxon>Viridiplantae</taxon>
        <taxon>Streptophyta</taxon>
        <taxon>Embryophyta</taxon>
        <taxon>Tracheophyta</taxon>
        <taxon>Spermatophyta</taxon>
        <taxon>Magnoliopsida</taxon>
        <taxon>Liliopsida</taxon>
        <taxon>Poales</taxon>
        <taxon>Poaceae</taxon>
        <taxon>PACMAD clade</taxon>
        <taxon>Chloridoideae</taxon>
        <taxon>Eragrostideae</taxon>
        <taxon>Eragrostidinae</taxon>
        <taxon>Eragrostis</taxon>
    </lineage>
</organism>
<feature type="compositionally biased region" description="Basic and acidic residues" evidence="1">
    <location>
        <begin position="170"/>
        <end position="211"/>
    </location>
</feature>
<gene>
    <name evidence="3" type="ORF">EJB05_20480</name>
</gene>
<dbReference type="PANTHER" id="PTHR22891">
    <property type="entry name" value="EUKARYOTIC TRANSLATION INITIATION FACTOR 2C"/>
    <property type="match status" value="1"/>
</dbReference>
<dbReference type="AlphaFoldDB" id="A0A5J9UYG3"/>
<feature type="compositionally biased region" description="Basic and acidic residues" evidence="1">
    <location>
        <begin position="136"/>
        <end position="150"/>
    </location>
</feature>
<evidence type="ECO:0000313" key="4">
    <source>
        <dbReference type="Proteomes" id="UP000324897"/>
    </source>
</evidence>
<feature type="non-terminal residue" evidence="3">
    <location>
        <position position="1"/>
    </location>
</feature>
<sequence>MATGRGAYWRELLGKMVTWRRSEEAPANVSFSGNDAVDRHDNLRNRAESHNVELPTGETGLSDEKTGEDVGSEQIDNIAAEPASMCPHFLRAGWGTKVPYKKDSNVDQEAYSKLFDANGYYKLIGKKRVENNSNERSADSYTREEEKAEASHCSSKRKTVDMETFTQPVDVHDTTLLDSRDEIGGSGDNKEIKNSNKEKEDGGDGRGHETGAEEGPEQLDHSDESMTEDEEGSEQDSDEMMKDDDESDGRATHSDVSEYSDASEQDDEPSEKAERGIVKNWALLNFSSMSDKETTSFYCKLIRMCMRIGMEFFNIPTRLRHVKSHFPTDVEKALWAMDFALASIFYEPEVEGNPIGLLIVILPDCTCSHAKVKEICKSIGVVYQCFSSQDATTPNKDYLMKVAFEINEKVMQRLHKGVPQPIVPPIPFVSEAPTIIFGADISRSTPGEGSISIASVAATMHWPGMNKYKAVVSCQPYTELFIKNLVNNKEKQNGGLVNELLLAFHQNTNQWAQRIIFFRNDGIEGQLGDTFGREINAIEEACSSLEMGRVPITFVVAAQRPSHEAQGSGEMVDRSELDGRVIFEFSYSCPSEGTPTRYCVLHDENQFTPDQLLSLCINLCTPRIRWNYPRLSMVPPAYLAQLAASSARKYVESKHGSEWNTSIILPKIKFP</sequence>
<dbReference type="Pfam" id="PF02171">
    <property type="entry name" value="Piwi"/>
    <property type="match status" value="1"/>
</dbReference>
<dbReference type="GO" id="GO:0003676">
    <property type="term" value="F:nucleic acid binding"/>
    <property type="evidence" value="ECO:0007669"/>
    <property type="project" value="InterPro"/>
</dbReference>
<dbReference type="PROSITE" id="PS50822">
    <property type="entry name" value="PIWI"/>
    <property type="match status" value="1"/>
</dbReference>
<feature type="region of interest" description="Disordered" evidence="1">
    <location>
        <begin position="127"/>
        <end position="274"/>
    </location>
</feature>
<comment type="caution">
    <text evidence="3">The sequence shown here is derived from an EMBL/GenBank/DDBJ whole genome shotgun (WGS) entry which is preliminary data.</text>
</comment>
<dbReference type="InterPro" id="IPR012337">
    <property type="entry name" value="RNaseH-like_sf"/>
</dbReference>
<dbReference type="Gene3D" id="3.40.50.2300">
    <property type="match status" value="1"/>
</dbReference>
<feature type="region of interest" description="Disordered" evidence="1">
    <location>
        <begin position="24"/>
        <end position="68"/>
    </location>
</feature>
<reference evidence="3 4" key="1">
    <citation type="journal article" date="2019" name="Sci. Rep.">
        <title>A high-quality genome of Eragrostis curvula grass provides insights into Poaceae evolution and supports new strategies to enhance forage quality.</title>
        <authorList>
            <person name="Carballo J."/>
            <person name="Santos B.A.C.M."/>
            <person name="Zappacosta D."/>
            <person name="Garbus I."/>
            <person name="Selva J.P."/>
            <person name="Gallo C.A."/>
            <person name="Diaz A."/>
            <person name="Albertini E."/>
            <person name="Caccamo M."/>
            <person name="Echenique V."/>
        </authorList>
    </citation>
    <scope>NUCLEOTIDE SEQUENCE [LARGE SCALE GENOMIC DNA]</scope>
    <source>
        <strain evidence="4">cv. Victoria</strain>
        <tissue evidence="3">Leaf</tissue>
    </source>
</reference>
<dbReference type="Gramene" id="TVU28942">
    <property type="protein sequence ID" value="TVU28942"/>
    <property type="gene ID" value="EJB05_20480"/>
</dbReference>
<accession>A0A5J9UYG3</accession>
<dbReference type="InterPro" id="IPR003165">
    <property type="entry name" value="Piwi"/>
</dbReference>
<dbReference type="Proteomes" id="UP000324897">
    <property type="component" value="Chromosome 1"/>
</dbReference>
<feature type="compositionally biased region" description="Basic and acidic residues" evidence="1">
    <location>
        <begin position="36"/>
        <end position="51"/>
    </location>
</feature>
<dbReference type="SUPFAM" id="SSF53098">
    <property type="entry name" value="Ribonuclease H-like"/>
    <property type="match status" value="1"/>
</dbReference>
<proteinExistence type="predicted"/>
<dbReference type="SMART" id="SM00950">
    <property type="entry name" value="Piwi"/>
    <property type="match status" value="1"/>
</dbReference>
<dbReference type="OrthoDB" id="687651at2759"/>
<keyword evidence="4" id="KW-1185">Reference proteome</keyword>
<name>A0A5J9UYG3_9POAL</name>
<dbReference type="InterPro" id="IPR036397">
    <property type="entry name" value="RNaseH_sf"/>
</dbReference>
<feature type="compositionally biased region" description="Acidic residues" evidence="1">
    <location>
        <begin position="225"/>
        <end position="247"/>
    </location>
</feature>
<evidence type="ECO:0000313" key="3">
    <source>
        <dbReference type="EMBL" id="TVU28942.1"/>
    </source>
</evidence>
<dbReference type="Gene3D" id="3.30.420.10">
    <property type="entry name" value="Ribonuclease H-like superfamily/Ribonuclease H"/>
    <property type="match status" value="1"/>
</dbReference>
<evidence type="ECO:0000256" key="1">
    <source>
        <dbReference type="SAM" id="MobiDB-lite"/>
    </source>
</evidence>
<feature type="domain" description="Piwi" evidence="2">
    <location>
        <begin position="357"/>
        <end position="652"/>
    </location>
</feature>
<dbReference type="EMBL" id="RWGY01000011">
    <property type="protein sequence ID" value="TVU28942.1"/>
    <property type="molecule type" value="Genomic_DNA"/>
</dbReference>